<comment type="caution">
    <text evidence="1">The sequence shown here is derived from an EMBL/GenBank/DDBJ whole genome shotgun (WGS) entry which is preliminary data.</text>
</comment>
<gene>
    <name evidence="1" type="ORF">CN613_25440</name>
</gene>
<proteinExistence type="predicted"/>
<dbReference type="AlphaFoldDB" id="A0A2A8BYQ1"/>
<protein>
    <recommendedName>
        <fullName evidence="3">Phage protein</fullName>
    </recommendedName>
</protein>
<organism evidence="1 2">
    <name type="scientific">Bacillus pseudomycoides</name>
    <dbReference type="NCBI Taxonomy" id="64104"/>
    <lineage>
        <taxon>Bacteria</taxon>
        <taxon>Bacillati</taxon>
        <taxon>Bacillota</taxon>
        <taxon>Bacilli</taxon>
        <taxon>Bacillales</taxon>
        <taxon>Bacillaceae</taxon>
        <taxon>Bacillus</taxon>
        <taxon>Bacillus cereus group</taxon>
    </lineage>
</organism>
<reference evidence="1 2" key="1">
    <citation type="submission" date="2017-09" db="EMBL/GenBank/DDBJ databases">
        <title>Large-scale bioinformatics analysis of Bacillus genomes uncovers conserved roles of natural products in bacterial physiology.</title>
        <authorList>
            <consortium name="Agbiome Team Llc"/>
            <person name="Bleich R.M."/>
            <person name="Grubbs K.J."/>
            <person name="Santa Maria K.C."/>
            <person name="Allen S.E."/>
            <person name="Farag S."/>
            <person name="Shank E.A."/>
            <person name="Bowers A."/>
        </authorList>
    </citation>
    <scope>NUCLEOTIDE SEQUENCE [LARGE SCALE GENOMIC DNA]</scope>
    <source>
        <strain evidence="1 2">AFS009893</strain>
    </source>
</reference>
<dbReference type="Proteomes" id="UP000219775">
    <property type="component" value="Unassembled WGS sequence"/>
</dbReference>
<evidence type="ECO:0000313" key="2">
    <source>
        <dbReference type="Proteomes" id="UP000219775"/>
    </source>
</evidence>
<evidence type="ECO:0008006" key="3">
    <source>
        <dbReference type="Google" id="ProtNLM"/>
    </source>
</evidence>
<sequence>MGRELIDLASKRGIEVTQEDEETVEVFCKQETKVTAEQVEEIMKNAKVLISTEFGKCTVVTVKLPNGFTITESSGCVDPSNYDVRLGTDICLKRIRNKVWELEGYVLQKKVHEEGIL</sequence>
<dbReference type="Pfam" id="PF13876">
    <property type="entry name" value="Phage_gp49_66"/>
    <property type="match status" value="1"/>
</dbReference>
<accession>A0A2A8BYQ1</accession>
<name>A0A2A8BYQ1_9BACI</name>
<dbReference type="EMBL" id="NUDP01000117">
    <property type="protein sequence ID" value="PEM65353.1"/>
    <property type="molecule type" value="Genomic_DNA"/>
</dbReference>
<evidence type="ECO:0000313" key="1">
    <source>
        <dbReference type="EMBL" id="PEM65353.1"/>
    </source>
</evidence>
<dbReference type="InterPro" id="IPR025915">
    <property type="entry name" value="Phage_gp49_66"/>
</dbReference>